<dbReference type="PANTHER" id="PTHR43596">
    <property type="entry name" value="ADP,ATP CARRIER PROTEIN"/>
    <property type="match status" value="1"/>
</dbReference>
<feature type="transmembrane region" description="Helical" evidence="1">
    <location>
        <begin position="201"/>
        <end position="228"/>
    </location>
</feature>
<protein>
    <recommendedName>
        <fullName evidence="3">MFS transporter</fullName>
    </recommendedName>
</protein>
<accession>A0A382K862</accession>
<feature type="transmembrane region" description="Helical" evidence="1">
    <location>
        <begin position="20"/>
        <end position="38"/>
    </location>
</feature>
<dbReference type="GO" id="GO:0022857">
    <property type="term" value="F:transmembrane transporter activity"/>
    <property type="evidence" value="ECO:0007669"/>
    <property type="project" value="InterPro"/>
</dbReference>
<dbReference type="InterPro" id="IPR036259">
    <property type="entry name" value="MFS_trans_sf"/>
</dbReference>
<name>A0A382K862_9ZZZZ</name>
<feature type="non-terminal residue" evidence="2">
    <location>
        <position position="1"/>
    </location>
</feature>
<sequence length="335" mass="35950">TFYLAVQMGSNGVLIDKAFYVWVSVFSLFQISVFWSLMADIFSKEQAPRLFSFIAVGSSVGALVGPLIPLMFAGIGAANLMLIAAALLLVPLPIIGVLERIKVSGSHNEEAQVDLTEQQVIGGNPFAGFQLFLKSPYLLGIGVFIFLYTGISTFVYFEIKNLLAGVDEVLRTQIWAGMDWAVNFLAIGTAMFATGRIATRFGLAVTLALVPVVIVAGLLVVAMAPMIWVVVGLQVVRRAGNYAITRPGREMLFTVVDRETRFKAKPFIDIVVYRGGDMVTAWAFTGLTQGLGLGLGAVAAVGAGIAAIWAAVGGYLGRAYRQNHSEPEKKAAEYA</sequence>
<feature type="transmembrane region" description="Helical" evidence="1">
    <location>
        <begin position="177"/>
        <end position="194"/>
    </location>
</feature>
<feature type="transmembrane region" description="Helical" evidence="1">
    <location>
        <begin position="78"/>
        <end position="98"/>
    </location>
</feature>
<feature type="transmembrane region" description="Helical" evidence="1">
    <location>
        <begin position="50"/>
        <end position="72"/>
    </location>
</feature>
<evidence type="ECO:0000313" key="2">
    <source>
        <dbReference type="EMBL" id="SVC20528.1"/>
    </source>
</evidence>
<gene>
    <name evidence="2" type="ORF">METZ01_LOCUS273382</name>
</gene>
<evidence type="ECO:0000256" key="1">
    <source>
        <dbReference type="SAM" id="Phobius"/>
    </source>
</evidence>
<organism evidence="2">
    <name type="scientific">marine metagenome</name>
    <dbReference type="NCBI Taxonomy" id="408172"/>
    <lineage>
        <taxon>unclassified sequences</taxon>
        <taxon>metagenomes</taxon>
        <taxon>ecological metagenomes</taxon>
    </lineage>
</organism>
<evidence type="ECO:0008006" key="3">
    <source>
        <dbReference type="Google" id="ProtNLM"/>
    </source>
</evidence>
<keyword evidence="1" id="KW-1133">Transmembrane helix</keyword>
<dbReference type="InterPro" id="IPR011701">
    <property type="entry name" value="MFS"/>
</dbReference>
<keyword evidence="1" id="KW-0472">Membrane</keyword>
<dbReference type="EMBL" id="UINC01078967">
    <property type="protein sequence ID" value="SVC20528.1"/>
    <property type="molecule type" value="Genomic_DNA"/>
</dbReference>
<feature type="transmembrane region" description="Helical" evidence="1">
    <location>
        <begin position="137"/>
        <end position="157"/>
    </location>
</feature>
<dbReference type="Gene3D" id="1.20.1250.20">
    <property type="entry name" value="MFS general substrate transporter like domains"/>
    <property type="match status" value="1"/>
</dbReference>
<reference evidence="2" key="1">
    <citation type="submission" date="2018-05" db="EMBL/GenBank/DDBJ databases">
        <authorList>
            <person name="Lanie J.A."/>
            <person name="Ng W.-L."/>
            <person name="Kazmierczak K.M."/>
            <person name="Andrzejewski T.M."/>
            <person name="Davidsen T.M."/>
            <person name="Wayne K.J."/>
            <person name="Tettelin H."/>
            <person name="Glass J.I."/>
            <person name="Rusch D."/>
            <person name="Podicherti R."/>
            <person name="Tsui H.-C.T."/>
            <person name="Winkler M.E."/>
        </authorList>
    </citation>
    <scope>NUCLEOTIDE SEQUENCE</scope>
</reference>
<dbReference type="SUPFAM" id="SSF103473">
    <property type="entry name" value="MFS general substrate transporter"/>
    <property type="match status" value="1"/>
</dbReference>
<dbReference type="Pfam" id="PF07690">
    <property type="entry name" value="MFS_1"/>
    <property type="match status" value="1"/>
</dbReference>
<keyword evidence="1" id="KW-0812">Transmembrane</keyword>
<dbReference type="PANTHER" id="PTHR43596:SF1">
    <property type="entry name" value="ADP,ATP CARRIER PROTEIN"/>
    <property type="match status" value="1"/>
</dbReference>
<proteinExistence type="predicted"/>
<feature type="transmembrane region" description="Helical" evidence="1">
    <location>
        <begin position="291"/>
        <end position="316"/>
    </location>
</feature>
<dbReference type="AlphaFoldDB" id="A0A382K862"/>